<comment type="cofactor">
    <cofactor evidence="7">
        <name>Mg(2+)</name>
        <dbReference type="ChEBI" id="CHEBI:18420"/>
    </cofactor>
    <cofactor evidence="7">
        <name>Mn(2+)</name>
        <dbReference type="ChEBI" id="CHEBI:29035"/>
    </cofactor>
    <text evidence="7">Probably binds two magnesium or manganese ions per subunit.</text>
</comment>
<evidence type="ECO:0000256" key="8">
    <source>
        <dbReference type="PIRSR" id="PIRSR604808-3"/>
    </source>
</evidence>
<feature type="active site" evidence="6">
    <location>
        <position position="190"/>
    </location>
</feature>
<proteinExistence type="inferred from homology"/>
<evidence type="ECO:0000256" key="6">
    <source>
        <dbReference type="PIRSR" id="PIRSR604808-1"/>
    </source>
</evidence>
<feature type="binding site" evidence="7">
    <location>
        <position position="37"/>
    </location>
    <ligand>
        <name>Mg(2+)</name>
        <dbReference type="ChEBI" id="CHEBI:18420"/>
        <label>1</label>
    </ligand>
</feature>
<dbReference type="Proteomes" id="UP000803884">
    <property type="component" value="Unassembled WGS sequence"/>
</dbReference>
<keyword evidence="3 7" id="KW-0479">Metal-binding</keyword>
<dbReference type="GO" id="GO:0046872">
    <property type="term" value="F:metal ion binding"/>
    <property type="evidence" value="ECO:0007669"/>
    <property type="project" value="UniProtKB-KW"/>
</dbReference>
<evidence type="ECO:0000313" key="10">
    <source>
        <dbReference type="EMBL" id="KAL1587846.1"/>
    </source>
</evidence>
<dbReference type="InterPro" id="IPR005135">
    <property type="entry name" value="Endo/exonuclease/phosphatase"/>
</dbReference>
<evidence type="ECO:0000259" key="9">
    <source>
        <dbReference type="Pfam" id="PF03372"/>
    </source>
</evidence>
<keyword evidence="11" id="KW-1185">Reference proteome</keyword>
<keyword evidence="7" id="KW-0464">Manganese</keyword>
<dbReference type="GO" id="GO:0003906">
    <property type="term" value="F:DNA-(apurinic or apyrimidinic site) endonuclease activity"/>
    <property type="evidence" value="ECO:0007669"/>
    <property type="project" value="TreeGrafter"/>
</dbReference>
<evidence type="ECO:0000256" key="2">
    <source>
        <dbReference type="ARBA" id="ARBA00007092"/>
    </source>
</evidence>
<dbReference type="InterPro" id="IPR036691">
    <property type="entry name" value="Endo/exonu/phosph_ase_sf"/>
</dbReference>
<evidence type="ECO:0000313" key="11">
    <source>
        <dbReference type="Proteomes" id="UP000803884"/>
    </source>
</evidence>
<evidence type="ECO:0000256" key="7">
    <source>
        <dbReference type="PIRSR" id="PIRSR604808-2"/>
    </source>
</evidence>
<feature type="site" description="Transition state stabilizer" evidence="8">
    <location>
        <position position="243"/>
    </location>
</feature>
<reference evidence="10 11" key="1">
    <citation type="journal article" date="2020" name="Microbiol. Resour. Announc.">
        <title>Draft Genome Sequence of a Cladosporium Species Isolated from the Mesophotic Ascidian Didemnum maculosum.</title>
        <authorList>
            <person name="Gioti A."/>
            <person name="Siaperas R."/>
            <person name="Nikolaivits E."/>
            <person name="Le Goff G."/>
            <person name="Ouazzani J."/>
            <person name="Kotoulas G."/>
            <person name="Topakas E."/>
        </authorList>
    </citation>
    <scope>NUCLEOTIDE SEQUENCE [LARGE SCALE GENOMIC DNA]</scope>
    <source>
        <strain evidence="10 11">TM138-S3</strain>
    </source>
</reference>
<name>A0AB34KVH9_9PEZI</name>
<feature type="site" description="Important for catalytic activity" evidence="8">
    <location>
        <position position="326"/>
    </location>
</feature>
<feature type="binding site" evidence="7">
    <location>
        <position position="243"/>
    </location>
    <ligand>
        <name>Mg(2+)</name>
        <dbReference type="ChEBI" id="CHEBI:18420"/>
        <label>1</label>
    </ligand>
</feature>
<evidence type="ECO:0000256" key="3">
    <source>
        <dbReference type="ARBA" id="ARBA00022723"/>
    </source>
</evidence>
<evidence type="ECO:0000256" key="1">
    <source>
        <dbReference type="ARBA" id="ARBA00001936"/>
    </source>
</evidence>
<dbReference type="AlphaFoldDB" id="A0AB34KVH9"/>
<dbReference type="RefSeq" id="XP_069230951.1">
    <property type="nucleotide sequence ID" value="XM_069372179.1"/>
</dbReference>
<evidence type="ECO:0000256" key="5">
    <source>
        <dbReference type="ARBA" id="ARBA00022842"/>
    </source>
</evidence>
<feature type="domain" description="Endonuclease/exonuclease/phosphatase" evidence="9">
    <location>
        <begin position="35"/>
        <end position="355"/>
    </location>
</feature>
<dbReference type="GO" id="GO:0005634">
    <property type="term" value="C:nucleus"/>
    <property type="evidence" value="ECO:0007669"/>
    <property type="project" value="TreeGrafter"/>
</dbReference>
<dbReference type="InterPro" id="IPR020848">
    <property type="entry name" value="AP_endonuclease_F1_CS"/>
</dbReference>
<keyword evidence="4" id="KW-0378">Hydrolase</keyword>
<dbReference type="GO" id="GO:0008311">
    <property type="term" value="F:double-stranded DNA 3'-5' DNA exonuclease activity"/>
    <property type="evidence" value="ECO:0007669"/>
    <property type="project" value="TreeGrafter"/>
</dbReference>
<comment type="caution">
    <text evidence="10">The sequence shown here is derived from an EMBL/GenBank/DDBJ whole genome shotgun (WGS) entry which is preliminary data.</text>
</comment>
<comment type="similarity">
    <text evidence="2">Belongs to the DNA repair enzymes AP/ExoA family.</text>
</comment>
<dbReference type="Gene3D" id="3.60.10.10">
    <property type="entry name" value="Endonuclease/exonuclease/phosphatase"/>
    <property type="match status" value="1"/>
</dbReference>
<evidence type="ECO:0000256" key="4">
    <source>
        <dbReference type="ARBA" id="ARBA00022801"/>
    </source>
</evidence>
<dbReference type="PROSITE" id="PS00727">
    <property type="entry name" value="AP_NUCLEASE_F1_2"/>
    <property type="match status" value="1"/>
</dbReference>
<dbReference type="GO" id="GO:0008081">
    <property type="term" value="F:phosphoric diester hydrolase activity"/>
    <property type="evidence" value="ECO:0007669"/>
    <property type="project" value="TreeGrafter"/>
</dbReference>
<dbReference type="GO" id="GO:0006284">
    <property type="term" value="P:base-excision repair"/>
    <property type="evidence" value="ECO:0007669"/>
    <property type="project" value="TreeGrafter"/>
</dbReference>
<keyword evidence="5 7" id="KW-0460">Magnesium</keyword>
<accession>A0AB34KVH9</accession>
<dbReference type="GO" id="GO:0003677">
    <property type="term" value="F:DNA binding"/>
    <property type="evidence" value="ECO:0007669"/>
    <property type="project" value="InterPro"/>
</dbReference>
<dbReference type="PANTHER" id="PTHR22748">
    <property type="entry name" value="AP ENDONUCLEASE"/>
    <property type="match status" value="1"/>
</dbReference>
<dbReference type="GeneID" id="96005017"/>
<dbReference type="EMBL" id="JAAQHG020000009">
    <property type="protein sequence ID" value="KAL1587846.1"/>
    <property type="molecule type" value="Genomic_DNA"/>
</dbReference>
<dbReference type="SUPFAM" id="SSF56219">
    <property type="entry name" value="DNase I-like"/>
    <property type="match status" value="1"/>
</dbReference>
<feature type="active site" description="Proton acceptor" evidence="6">
    <location>
        <position position="355"/>
    </location>
</feature>
<organism evidence="10 11">
    <name type="scientific">Cladosporium halotolerans</name>
    <dbReference type="NCBI Taxonomy" id="1052096"/>
    <lineage>
        <taxon>Eukaryota</taxon>
        <taxon>Fungi</taxon>
        <taxon>Dikarya</taxon>
        <taxon>Ascomycota</taxon>
        <taxon>Pezizomycotina</taxon>
        <taxon>Dothideomycetes</taxon>
        <taxon>Dothideomycetidae</taxon>
        <taxon>Cladosporiales</taxon>
        <taxon>Cladosporiaceae</taxon>
        <taxon>Cladosporium</taxon>
    </lineage>
</organism>
<sequence>MDREISPPPLKRRRVAEAEVKKYRDISPEALRLFSWNINGISPFIQKPITSFFASNTSATNITNSAPQQPSLRDFLRRHNFPTLLFLQEIKINPADSPTQNALSRAIKRPPSEPEFNPDYVCHFCLPHDKHNATGFGRKVYGVCSIVRKDFADSYVAQMRTVDWDAEGRFSVIETKAGLDVPKLAIFNVYMVNGTDYPYKDSVTGEIVGKRHERKLEVHRLLQAEIGTLENDGFQVIVAGDINIARAPVDGHPNLRTHPYQHVLNREDFSRRFLDISSNDKGEESSKNESRSLGMIDTFRHLHPKKKDYSYYPRGRAFGDSCDRVDMVLCSTSLASNCVEAGMLATAADRGTSDHVPIYATFDFSERPGASRRESRSLEDLQAD</sequence>
<protein>
    <recommendedName>
        <fullName evidence="9">Endonuclease/exonuclease/phosphatase domain-containing protein</fullName>
    </recommendedName>
</protein>
<feature type="binding site" evidence="7">
    <location>
        <position position="355"/>
    </location>
    <ligand>
        <name>Mg(2+)</name>
        <dbReference type="ChEBI" id="CHEBI:18420"/>
        <label>1</label>
    </ligand>
</feature>
<feature type="site" description="Interaction with DNA substrate" evidence="8">
    <location>
        <position position="355"/>
    </location>
</feature>
<feature type="binding site" evidence="7">
    <location>
        <position position="241"/>
    </location>
    <ligand>
        <name>Mg(2+)</name>
        <dbReference type="ChEBI" id="CHEBI:18420"/>
        <label>1</label>
    </ligand>
</feature>
<feature type="binding site" evidence="7">
    <location>
        <position position="89"/>
    </location>
    <ligand>
        <name>Mg(2+)</name>
        <dbReference type="ChEBI" id="CHEBI:18420"/>
        <label>1</label>
    </ligand>
</feature>
<comment type="cofactor">
    <cofactor evidence="1">
        <name>Mn(2+)</name>
        <dbReference type="ChEBI" id="CHEBI:29035"/>
    </cofactor>
</comment>
<feature type="binding site" evidence="7">
    <location>
        <position position="354"/>
    </location>
    <ligand>
        <name>Mg(2+)</name>
        <dbReference type="ChEBI" id="CHEBI:18420"/>
        <label>1</label>
    </ligand>
</feature>
<feature type="active site" description="Proton donor/acceptor" evidence="6">
    <location>
        <position position="241"/>
    </location>
</feature>
<dbReference type="InterPro" id="IPR004808">
    <property type="entry name" value="AP_endonuc_1"/>
</dbReference>
<dbReference type="Pfam" id="PF03372">
    <property type="entry name" value="Exo_endo_phos"/>
    <property type="match status" value="1"/>
</dbReference>
<dbReference type="PANTHER" id="PTHR22748:SF14">
    <property type="entry name" value="ENDONUCLEASE_EXONUCLEASE_PHOSPHATASE DOMAIN-CONTAINING PROTEIN"/>
    <property type="match status" value="1"/>
</dbReference>
<dbReference type="PROSITE" id="PS51435">
    <property type="entry name" value="AP_NUCLEASE_F1_4"/>
    <property type="match status" value="1"/>
</dbReference>
<gene>
    <name evidence="10" type="ORF">WHR41_03573</name>
</gene>